<feature type="transmembrane region" description="Helical" evidence="12">
    <location>
        <begin position="288"/>
        <end position="310"/>
    </location>
</feature>
<evidence type="ECO:0000256" key="6">
    <source>
        <dbReference type="ARBA" id="ARBA00022676"/>
    </source>
</evidence>
<feature type="transmembrane region" description="Helical" evidence="12">
    <location>
        <begin position="257"/>
        <end position="276"/>
    </location>
</feature>
<accession>A0A8H5FWZ3</accession>
<evidence type="ECO:0000313" key="14">
    <source>
        <dbReference type="EMBL" id="KAF5351807.1"/>
    </source>
</evidence>
<organism evidence="14 15">
    <name type="scientific">Leucocoprinus leucothites</name>
    <dbReference type="NCBI Taxonomy" id="201217"/>
    <lineage>
        <taxon>Eukaryota</taxon>
        <taxon>Fungi</taxon>
        <taxon>Dikarya</taxon>
        <taxon>Basidiomycota</taxon>
        <taxon>Agaricomycotina</taxon>
        <taxon>Agaricomycetes</taxon>
        <taxon>Agaricomycetidae</taxon>
        <taxon>Agaricales</taxon>
        <taxon>Agaricineae</taxon>
        <taxon>Agaricaceae</taxon>
        <taxon>Leucocoprinus</taxon>
    </lineage>
</organism>
<evidence type="ECO:0000256" key="12">
    <source>
        <dbReference type="RuleBase" id="RU363112"/>
    </source>
</evidence>
<dbReference type="GO" id="GO:0006506">
    <property type="term" value="P:GPI anchor biosynthetic process"/>
    <property type="evidence" value="ECO:0007669"/>
    <property type="project" value="UniProtKB-UniPathway"/>
</dbReference>
<dbReference type="PANTHER" id="PTHR12468:SF2">
    <property type="entry name" value="GPI MANNOSYLTRANSFERASE 2"/>
    <property type="match status" value="1"/>
</dbReference>
<comment type="subcellular location">
    <subcellularLocation>
        <location evidence="1 12">Endoplasmic reticulum membrane</location>
        <topology evidence="1 12">Multi-pass membrane protein</topology>
    </subcellularLocation>
</comment>
<evidence type="ECO:0000256" key="9">
    <source>
        <dbReference type="ARBA" id="ARBA00022824"/>
    </source>
</evidence>
<feature type="transmembrane region" description="Helical" evidence="12">
    <location>
        <begin position="184"/>
        <end position="205"/>
    </location>
</feature>
<dbReference type="EMBL" id="JAACJO010000012">
    <property type="protein sequence ID" value="KAF5351807.1"/>
    <property type="molecule type" value="Genomic_DNA"/>
</dbReference>
<comment type="caution">
    <text evidence="14">The sequence shown here is derived from an EMBL/GenBank/DDBJ whole genome shotgun (WGS) entry which is preliminary data.</text>
</comment>
<evidence type="ECO:0000256" key="1">
    <source>
        <dbReference type="ARBA" id="ARBA00004477"/>
    </source>
</evidence>
<keyword evidence="5 12" id="KW-0337">GPI-anchor biosynthesis</keyword>
<evidence type="ECO:0000256" key="11">
    <source>
        <dbReference type="ARBA" id="ARBA00023136"/>
    </source>
</evidence>
<dbReference type="AlphaFoldDB" id="A0A8H5FWZ3"/>
<feature type="transmembrane region" description="Helical" evidence="12">
    <location>
        <begin position="316"/>
        <end position="336"/>
    </location>
</feature>
<sequence>MLVQVLASRVFYSALALAAQYSLSPFDASAQNGFFVRWDVLHFTDIATHGYRWEHHFAFLPAAPFLLRYLSPFAIFCLNSALAYDSTVTLYELSRHHLGNDAVARLAALLSLIPFSPSTLYLAPYAEPFFTYLSYRGMLCCTRKQWLLATLCFTLASTFRSNGFFLAGFIIWGTLFPYLQQKQFPPISSLAIAILSSATILLPFIAHNFSAYLTFCLSTSPPEWCTKTIPLVYSHVQARYWNIGLFNYWTLSQLPNFLIAFPPLFALFSYSLRYLLHFLGFSASNSSPFFNPSIAPHAIHALLMSCILLFASHTQIVLRLAPSMPFAYWAAAYILTNSMKQHPFASRAWLPWAFIWSIVSVVLWVAFLPPA</sequence>
<dbReference type="Pfam" id="PF04188">
    <property type="entry name" value="Mannosyl_trans2"/>
    <property type="match status" value="1"/>
</dbReference>
<keyword evidence="11 12" id="KW-0472">Membrane</keyword>
<dbReference type="InterPro" id="IPR007315">
    <property type="entry name" value="PIG-V/Gpi18"/>
</dbReference>
<feature type="transmembrane region" description="Helical" evidence="12">
    <location>
        <begin position="103"/>
        <end position="126"/>
    </location>
</feature>
<evidence type="ECO:0000256" key="7">
    <source>
        <dbReference type="ARBA" id="ARBA00022679"/>
    </source>
</evidence>
<reference evidence="14 15" key="1">
    <citation type="journal article" date="2020" name="ISME J.">
        <title>Uncovering the hidden diversity of litter-decomposition mechanisms in mushroom-forming fungi.</title>
        <authorList>
            <person name="Floudas D."/>
            <person name="Bentzer J."/>
            <person name="Ahren D."/>
            <person name="Johansson T."/>
            <person name="Persson P."/>
            <person name="Tunlid A."/>
        </authorList>
    </citation>
    <scope>NUCLEOTIDE SEQUENCE [LARGE SCALE GENOMIC DNA]</scope>
    <source>
        <strain evidence="14 15">CBS 146.42</strain>
    </source>
</reference>
<evidence type="ECO:0000256" key="2">
    <source>
        <dbReference type="ARBA" id="ARBA00004687"/>
    </source>
</evidence>
<comment type="pathway">
    <text evidence="2 12">Glycolipid biosynthesis; glycosylphosphatidylinositol-anchor biosynthesis.</text>
</comment>
<proteinExistence type="inferred from homology"/>
<dbReference type="Proteomes" id="UP000559027">
    <property type="component" value="Unassembled WGS sequence"/>
</dbReference>
<keyword evidence="9 12" id="KW-0256">Endoplasmic reticulum</keyword>
<feature type="signal peptide" evidence="13">
    <location>
        <begin position="1"/>
        <end position="18"/>
    </location>
</feature>
<dbReference type="OrthoDB" id="10252502at2759"/>
<dbReference type="EC" id="2.4.1.-" evidence="12"/>
<gene>
    <name evidence="14" type="ORF">D9756_007390</name>
</gene>
<dbReference type="GO" id="GO:0005789">
    <property type="term" value="C:endoplasmic reticulum membrane"/>
    <property type="evidence" value="ECO:0007669"/>
    <property type="project" value="UniProtKB-SubCell"/>
</dbReference>
<dbReference type="UniPathway" id="UPA00196"/>
<keyword evidence="10 12" id="KW-1133">Transmembrane helix</keyword>
<dbReference type="PANTHER" id="PTHR12468">
    <property type="entry name" value="GPI MANNOSYLTRANSFERASE 2"/>
    <property type="match status" value="1"/>
</dbReference>
<name>A0A8H5FWZ3_9AGAR</name>
<keyword evidence="13" id="KW-0732">Signal</keyword>
<keyword evidence="7 12" id="KW-0808">Transferase</keyword>
<feature type="transmembrane region" description="Helical" evidence="12">
    <location>
        <begin position="146"/>
        <end position="172"/>
    </location>
</feature>
<dbReference type="GO" id="GO:0031501">
    <property type="term" value="C:mannosyltransferase complex"/>
    <property type="evidence" value="ECO:0007669"/>
    <property type="project" value="TreeGrafter"/>
</dbReference>
<dbReference type="GO" id="GO:0000009">
    <property type="term" value="F:alpha-1,6-mannosyltransferase activity"/>
    <property type="evidence" value="ECO:0007669"/>
    <property type="project" value="InterPro"/>
</dbReference>
<feature type="transmembrane region" description="Helical" evidence="12">
    <location>
        <begin position="348"/>
        <end position="367"/>
    </location>
</feature>
<comment type="similarity">
    <text evidence="3 12">Belongs to the PIGV family.</text>
</comment>
<feature type="transmembrane region" description="Helical" evidence="12">
    <location>
        <begin position="69"/>
        <end position="91"/>
    </location>
</feature>
<protein>
    <recommendedName>
        <fullName evidence="4 12">GPI mannosyltransferase 2</fullName>
        <ecNumber evidence="12">2.4.1.-</ecNumber>
    </recommendedName>
</protein>
<feature type="chain" id="PRO_5034034040" description="GPI mannosyltransferase 2" evidence="13">
    <location>
        <begin position="19"/>
        <end position="371"/>
    </location>
</feature>
<keyword evidence="8 12" id="KW-0812">Transmembrane</keyword>
<comment type="function">
    <text evidence="12">Mannosyltransferase involved in glycosylphosphatidylinositol-anchor biosynthesis.</text>
</comment>
<evidence type="ECO:0000256" key="8">
    <source>
        <dbReference type="ARBA" id="ARBA00022692"/>
    </source>
</evidence>
<evidence type="ECO:0000256" key="4">
    <source>
        <dbReference type="ARBA" id="ARBA00013795"/>
    </source>
</evidence>
<evidence type="ECO:0000256" key="3">
    <source>
        <dbReference type="ARBA" id="ARBA00008698"/>
    </source>
</evidence>
<keyword evidence="6 12" id="KW-0328">Glycosyltransferase</keyword>
<evidence type="ECO:0000313" key="15">
    <source>
        <dbReference type="Proteomes" id="UP000559027"/>
    </source>
</evidence>
<evidence type="ECO:0000256" key="13">
    <source>
        <dbReference type="SAM" id="SignalP"/>
    </source>
</evidence>
<dbReference type="GO" id="GO:0004376">
    <property type="term" value="F:GPI mannosyltransferase activity"/>
    <property type="evidence" value="ECO:0007669"/>
    <property type="project" value="InterPro"/>
</dbReference>
<evidence type="ECO:0000256" key="10">
    <source>
        <dbReference type="ARBA" id="ARBA00022989"/>
    </source>
</evidence>
<evidence type="ECO:0000256" key="5">
    <source>
        <dbReference type="ARBA" id="ARBA00022502"/>
    </source>
</evidence>
<keyword evidence="15" id="KW-1185">Reference proteome</keyword>